<evidence type="ECO:0000313" key="2">
    <source>
        <dbReference type="Proteomes" id="UP000176705"/>
    </source>
</evidence>
<dbReference type="AlphaFoldDB" id="A0A1G2LF06"/>
<reference evidence="1 2" key="1">
    <citation type="journal article" date="2016" name="Nat. Commun.">
        <title>Thousands of microbial genomes shed light on interconnected biogeochemical processes in an aquifer system.</title>
        <authorList>
            <person name="Anantharaman K."/>
            <person name="Brown C.T."/>
            <person name="Hug L.A."/>
            <person name="Sharon I."/>
            <person name="Castelle C.J."/>
            <person name="Probst A.J."/>
            <person name="Thomas B.C."/>
            <person name="Singh A."/>
            <person name="Wilkins M.J."/>
            <person name="Karaoz U."/>
            <person name="Brodie E.L."/>
            <person name="Williams K.H."/>
            <person name="Hubbard S.S."/>
            <person name="Banfield J.F."/>
        </authorList>
    </citation>
    <scope>NUCLEOTIDE SEQUENCE [LARGE SCALE GENOMIC DNA]</scope>
</reference>
<dbReference type="STRING" id="1802280.A3B37_02520"/>
<gene>
    <name evidence="1" type="ORF">A3B37_02520</name>
</gene>
<sequence>MSGRSQYYYLLTGPRDATDAADSNKKGEIAMEQVRQVPMSHSVHEFPVRRGNTVSRVVRIEVENETGDVRVTTTSDVTIVRPFTIAGRYLHDHQIQEHLGSPVVIEPDGGFVINIRGALQEITMRIGQQVWPVHPTVRNEDFIIRLAQCVNPPRFDFSAGYPQDIIKRIGSQLLLHVTPLEGH</sequence>
<dbReference type="Proteomes" id="UP000176705">
    <property type="component" value="Unassembled WGS sequence"/>
</dbReference>
<evidence type="ECO:0000313" key="1">
    <source>
        <dbReference type="EMBL" id="OHA09411.1"/>
    </source>
</evidence>
<protein>
    <submittedName>
        <fullName evidence="1">Uncharacterized protein</fullName>
    </submittedName>
</protein>
<accession>A0A1G2LF06</accession>
<dbReference type="EMBL" id="MHQS01000003">
    <property type="protein sequence ID" value="OHA09411.1"/>
    <property type="molecule type" value="Genomic_DNA"/>
</dbReference>
<comment type="caution">
    <text evidence="1">The sequence shown here is derived from an EMBL/GenBank/DDBJ whole genome shotgun (WGS) entry which is preliminary data.</text>
</comment>
<name>A0A1G2LF06_9BACT</name>
<proteinExistence type="predicted"/>
<organism evidence="1 2">
    <name type="scientific">Candidatus Sungbacteria bacterium RIFCSPLOWO2_01_FULL_59_16</name>
    <dbReference type="NCBI Taxonomy" id="1802280"/>
    <lineage>
        <taxon>Bacteria</taxon>
        <taxon>Candidatus Sungiibacteriota</taxon>
    </lineage>
</organism>